<comment type="caution">
    <text evidence="2">The sequence shown here is derived from an EMBL/GenBank/DDBJ whole genome shotgun (WGS) entry which is preliminary data.</text>
</comment>
<protein>
    <submittedName>
        <fullName evidence="2">Putative hydrophobic protein (TIGR00341 family)</fullName>
    </submittedName>
</protein>
<dbReference type="Pfam" id="PF04087">
    <property type="entry name" value="DUF389"/>
    <property type="match status" value="1"/>
</dbReference>
<feature type="transmembrane region" description="Helical" evidence="1">
    <location>
        <begin position="235"/>
        <end position="256"/>
    </location>
</feature>
<dbReference type="Proteomes" id="UP000295247">
    <property type="component" value="Unassembled WGS sequence"/>
</dbReference>
<proteinExistence type="predicted"/>
<feature type="transmembrane region" description="Helical" evidence="1">
    <location>
        <begin position="115"/>
        <end position="133"/>
    </location>
</feature>
<gene>
    <name evidence="2" type="ORF">EDC29_10583</name>
</gene>
<evidence type="ECO:0000256" key="1">
    <source>
        <dbReference type="SAM" id="Phobius"/>
    </source>
</evidence>
<dbReference type="PANTHER" id="PTHR20992">
    <property type="entry name" value="AT15442P-RELATED"/>
    <property type="match status" value="1"/>
</dbReference>
<dbReference type="RefSeq" id="WP_123140188.1">
    <property type="nucleotide sequence ID" value="NZ_NRRH01000012.1"/>
</dbReference>
<feature type="transmembrane region" description="Helical" evidence="1">
    <location>
        <begin position="307"/>
        <end position="325"/>
    </location>
</feature>
<keyword evidence="1" id="KW-1133">Transmembrane helix</keyword>
<dbReference type="EMBL" id="SMDC01000005">
    <property type="protein sequence ID" value="TCW35909.1"/>
    <property type="molecule type" value="Genomic_DNA"/>
</dbReference>
<dbReference type="AlphaFoldDB" id="A0A4R4ABB0"/>
<feature type="transmembrane region" description="Helical" evidence="1">
    <location>
        <begin position="262"/>
        <end position="287"/>
    </location>
</feature>
<keyword evidence="1" id="KW-0472">Membrane</keyword>
<reference evidence="2 3" key="1">
    <citation type="submission" date="2019-03" db="EMBL/GenBank/DDBJ databases">
        <title>Genomic Encyclopedia of Type Strains, Phase IV (KMG-IV): sequencing the most valuable type-strain genomes for metagenomic binning, comparative biology and taxonomic classification.</title>
        <authorList>
            <person name="Goeker M."/>
        </authorList>
    </citation>
    <scope>NUCLEOTIDE SEQUENCE [LARGE SCALE GENOMIC DNA]</scope>
    <source>
        <strain evidence="2 3">DSM 203</strain>
    </source>
</reference>
<evidence type="ECO:0000313" key="3">
    <source>
        <dbReference type="Proteomes" id="UP000295247"/>
    </source>
</evidence>
<feature type="transmembrane region" description="Helical" evidence="1">
    <location>
        <begin position="208"/>
        <end position="228"/>
    </location>
</feature>
<keyword evidence="1" id="KW-0812">Transmembrane</keyword>
<feature type="transmembrane region" description="Helical" evidence="1">
    <location>
        <begin position="139"/>
        <end position="162"/>
    </location>
</feature>
<name>A0A4R4ABB0_MARGR</name>
<dbReference type="PANTHER" id="PTHR20992:SF9">
    <property type="entry name" value="AT15442P-RELATED"/>
    <property type="match status" value="1"/>
</dbReference>
<evidence type="ECO:0000313" key="2">
    <source>
        <dbReference type="EMBL" id="TCW35909.1"/>
    </source>
</evidence>
<dbReference type="NCBIfam" id="TIGR00341">
    <property type="entry name" value="TIGR00341 family protein"/>
    <property type="match status" value="1"/>
</dbReference>
<feature type="transmembrane region" description="Helical" evidence="1">
    <location>
        <begin position="174"/>
        <end position="193"/>
    </location>
</feature>
<accession>A0A4R4ABB0</accession>
<sequence>MRIVEVIADARHTKTLLGMAGFYGAEDAWCGEAGEDGRRAVRMLVDDQSRQALTDSLQDLFKADADARIVIQPVDTVLTRDTPRRQDEELRRARAIAATREELYSEIVKGARLDTNHLVLTTLSTLVAAIGLLENNVAVVIGAMVIAPLLGPNIALAFATSLGDRALVWQALRTNAAGLGLSLLLAVAIGLIWEIDFSLNELAARTDVGLAGVVLALASGAAAVLSLTSGLSSTLVGVMVAVALLPPTATIGLALGSARWDLALGALLLLAVNIVCVLLAAKLVFLFKGVRPRTWTERNRARQSMRLYLALWALLLAALITVILTRSGGLPQFA</sequence>
<organism evidence="2 3">
    <name type="scientific">Marichromatium gracile</name>
    <name type="common">Chromatium gracile</name>
    <dbReference type="NCBI Taxonomy" id="1048"/>
    <lineage>
        <taxon>Bacteria</taxon>
        <taxon>Pseudomonadati</taxon>
        <taxon>Pseudomonadota</taxon>
        <taxon>Gammaproteobacteria</taxon>
        <taxon>Chromatiales</taxon>
        <taxon>Chromatiaceae</taxon>
        <taxon>Marichromatium</taxon>
    </lineage>
</organism>
<dbReference type="InterPro" id="IPR005240">
    <property type="entry name" value="DUF389"/>
</dbReference>